<name>A0ABQ0JS86_9VIBR</name>
<comment type="caution">
    <text evidence="1">The sequence shown here is derived from an EMBL/GenBank/DDBJ whole genome shotgun (WGS) entry which is preliminary data.</text>
</comment>
<evidence type="ECO:0000313" key="1">
    <source>
        <dbReference type="EMBL" id="GAL31265.1"/>
    </source>
</evidence>
<gene>
    <name evidence="1" type="ORF">JCM19239_4708</name>
</gene>
<dbReference type="Proteomes" id="UP000029223">
    <property type="component" value="Unassembled WGS sequence"/>
</dbReference>
<sequence>MRLVILLDELTKLIENMDIIAAVCCVRWLRISKPQYIDKY</sequence>
<organism evidence="1 2">
    <name type="scientific">Vibrio variabilis</name>
    <dbReference type="NCBI Taxonomy" id="990271"/>
    <lineage>
        <taxon>Bacteria</taxon>
        <taxon>Pseudomonadati</taxon>
        <taxon>Pseudomonadota</taxon>
        <taxon>Gammaproteobacteria</taxon>
        <taxon>Vibrionales</taxon>
        <taxon>Vibrionaceae</taxon>
        <taxon>Vibrio</taxon>
    </lineage>
</organism>
<protein>
    <recommendedName>
        <fullName evidence="3">Cell division protein FtsK</fullName>
    </recommendedName>
</protein>
<evidence type="ECO:0008006" key="3">
    <source>
        <dbReference type="Google" id="ProtNLM"/>
    </source>
</evidence>
<reference evidence="2" key="1">
    <citation type="submission" date="2014-09" db="EMBL/GenBank/DDBJ databases">
        <title>Vibrio variabilis JCM 19239. (C206) whole genome shotgun sequence.</title>
        <authorList>
            <person name="Sawabe T."/>
            <person name="Meirelles P."/>
            <person name="Nakanishi M."/>
            <person name="Sayaka M."/>
            <person name="Hattori M."/>
            <person name="Ohkuma M."/>
        </authorList>
    </citation>
    <scope>NUCLEOTIDE SEQUENCE [LARGE SCALE GENOMIC DNA]</scope>
    <source>
        <strain evidence="2">JCM 19239</strain>
    </source>
</reference>
<dbReference type="EMBL" id="BBMS01000143">
    <property type="protein sequence ID" value="GAL31265.1"/>
    <property type="molecule type" value="Genomic_DNA"/>
</dbReference>
<evidence type="ECO:0000313" key="2">
    <source>
        <dbReference type="Proteomes" id="UP000029223"/>
    </source>
</evidence>
<accession>A0ABQ0JS86</accession>
<keyword evidence="2" id="KW-1185">Reference proteome</keyword>
<reference evidence="2" key="2">
    <citation type="submission" date="2014-09" db="EMBL/GenBank/DDBJ databases">
        <authorList>
            <consortium name="NBRP consortium"/>
            <person name="Sawabe T."/>
            <person name="Meirelles P."/>
            <person name="Nakanishi M."/>
            <person name="Sayaka M."/>
            <person name="Hattori M."/>
            <person name="Ohkuma M."/>
        </authorList>
    </citation>
    <scope>NUCLEOTIDE SEQUENCE [LARGE SCALE GENOMIC DNA]</scope>
    <source>
        <strain evidence="2">JCM 19239</strain>
    </source>
</reference>
<proteinExistence type="predicted"/>